<reference evidence="2 3" key="1">
    <citation type="journal article" date="2013" name="Int. J. Syst. Evol. Microbiol.">
        <title>Description of Streptomonospora sediminis sp. nov. and Streptomonospora nanhaiensis sp. nov., and reclassification of Nocardiopsis arabia Hozzein &amp; Goodfellow 2008 as Streptomonospora arabica comb. nov. and emended description of the genus Streptomonospora.</title>
        <authorList>
            <person name="Zhang D.F."/>
            <person name="Pan H.Q."/>
            <person name="He J."/>
            <person name="Zhang X.M."/>
            <person name="Zhang Y.G."/>
            <person name="Klenk H.P."/>
            <person name="Hu J.C."/>
            <person name="Li W.J."/>
        </authorList>
    </citation>
    <scope>NUCLEOTIDE SEQUENCE [LARGE SCALE GENOMIC DNA]</scope>
    <source>
        <strain evidence="2 3">12A09</strain>
    </source>
</reference>
<dbReference type="Proteomes" id="UP001156498">
    <property type="component" value="Chromosome"/>
</dbReference>
<dbReference type="EMBL" id="CP113264">
    <property type="protein sequence ID" value="WAE71574.1"/>
    <property type="molecule type" value="Genomic_DNA"/>
</dbReference>
<dbReference type="PANTHER" id="PTHR24113">
    <property type="entry name" value="RAN GTPASE-ACTIVATING PROTEIN 1"/>
    <property type="match status" value="1"/>
</dbReference>
<feature type="compositionally biased region" description="Acidic residues" evidence="1">
    <location>
        <begin position="70"/>
        <end position="84"/>
    </location>
</feature>
<sequence length="258" mass="27885">MGREIEELVREHRRSWDAGLPPEATVLERRYGFATKIAVEWSESAPAPVDRALRGPFVTALRITSRNDVPSDEWDTDPDSDETEPAPNFESGTLATLDLSRLDELDLSYQRIGTLGAQALAASAYFHSEATDVTAPATSTTAGRLKTLDLRYCRVGDVGLAALAASPQFGGVRCLHLQRNALSAAGVRSLHRFAGLTELDLRYNGIGEEGVRALLEAPFAGSLGRMLLNPDDVGSDGAKLLASAPHIPAALRMYWRSV</sequence>
<protein>
    <submittedName>
        <fullName evidence="2">Uncharacterized protein</fullName>
    </submittedName>
</protein>
<evidence type="ECO:0000256" key="1">
    <source>
        <dbReference type="SAM" id="MobiDB-lite"/>
    </source>
</evidence>
<dbReference type="Gene3D" id="3.80.10.10">
    <property type="entry name" value="Ribonuclease Inhibitor"/>
    <property type="match status" value="1"/>
</dbReference>
<dbReference type="SUPFAM" id="SSF52047">
    <property type="entry name" value="RNI-like"/>
    <property type="match status" value="1"/>
</dbReference>
<name>A0ABY6YH95_9ACTN</name>
<feature type="region of interest" description="Disordered" evidence="1">
    <location>
        <begin position="68"/>
        <end position="91"/>
    </location>
</feature>
<organism evidence="2 3">
    <name type="scientific">Streptomonospora nanhaiensis</name>
    <dbReference type="NCBI Taxonomy" id="1323731"/>
    <lineage>
        <taxon>Bacteria</taxon>
        <taxon>Bacillati</taxon>
        <taxon>Actinomycetota</taxon>
        <taxon>Actinomycetes</taxon>
        <taxon>Streptosporangiales</taxon>
        <taxon>Nocardiopsidaceae</taxon>
        <taxon>Streptomonospora</taxon>
    </lineage>
</organism>
<gene>
    <name evidence="2" type="ORF">OUQ99_20350</name>
</gene>
<dbReference type="InterPro" id="IPR001611">
    <property type="entry name" value="Leu-rich_rpt"/>
</dbReference>
<dbReference type="PANTHER" id="PTHR24113:SF15">
    <property type="entry name" value="NACHT DOMAIN-CONTAINING PROTEIN"/>
    <property type="match status" value="1"/>
</dbReference>
<evidence type="ECO:0000313" key="3">
    <source>
        <dbReference type="Proteomes" id="UP001156498"/>
    </source>
</evidence>
<dbReference type="RefSeq" id="WP_267945377.1">
    <property type="nucleotide sequence ID" value="NZ_CP113264.1"/>
</dbReference>
<dbReference type="InterPro" id="IPR027038">
    <property type="entry name" value="RanGap"/>
</dbReference>
<evidence type="ECO:0000313" key="2">
    <source>
        <dbReference type="EMBL" id="WAE71574.1"/>
    </source>
</evidence>
<accession>A0ABY6YH95</accession>
<dbReference type="Pfam" id="PF13516">
    <property type="entry name" value="LRR_6"/>
    <property type="match status" value="2"/>
</dbReference>
<dbReference type="SMART" id="SM00368">
    <property type="entry name" value="LRR_RI"/>
    <property type="match status" value="3"/>
</dbReference>
<keyword evidence="3" id="KW-1185">Reference proteome</keyword>
<dbReference type="InterPro" id="IPR032675">
    <property type="entry name" value="LRR_dom_sf"/>
</dbReference>
<proteinExistence type="predicted"/>